<accession>A0AAV3XML4</accession>
<organism evidence="2 3">
    <name type="scientific">Microseira wollei NIES-4236</name>
    <dbReference type="NCBI Taxonomy" id="2530354"/>
    <lineage>
        <taxon>Bacteria</taxon>
        <taxon>Bacillati</taxon>
        <taxon>Cyanobacteriota</taxon>
        <taxon>Cyanophyceae</taxon>
        <taxon>Oscillatoriophycideae</taxon>
        <taxon>Aerosakkonematales</taxon>
        <taxon>Aerosakkonemataceae</taxon>
        <taxon>Microseira</taxon>
    </lineage>
</organism>
<dbReference type="InterPro" id="IPR008538">
    <property type="entry name" value="Uma2"/>
</dbReference>
<protein>
    <recommendedName>
        <fullName evidence="1">Putative restriction endonuclease domain-containing protein</fullName>
    </recommendedName>
</protein>
<dbReference type="AlphaFoldDB" id="A0AAV3XML4"/>
<dbReference type="PANTHER" id="PTHR47152">
    <property type="entry name" value="SLR2084 PROTEIN-RELATED"/>
    <property type="match status" value="1"/>
</dbReference>
<comment type="caution">
    <text evidence="2">The sequence shown here is derived from an EMBL/GenBank/DDBJ whole genome shotgun (WGS) entry which is preliminary data.</text>
</comment>
<dbReference type="Gene3D" id="3.90.1570.10">
    <property type="entry name" value="tt1808, chain A"/>
    <property type="match status" value="1"/>
</dbReference>
<dbReference type="EMBL" id="BLAY01000132">
    <property type="protein sequence ID" value="GET41722.1"/>
    <property type="molecule type" value="Genomic_DNA"/>
</dbReference>
<reference evidence="2" key="1">
    <citation type="submission" date="2019-10" db="EMBL/GenBank/DDBJ databases">
        <title>Draft genome sequece of Microseira wollei NIES-4236.</title>
        <authorList>
            <person name="Yamaguchi H."/>
            <person name="Suzuki S."/>
            <person name="Kawachi M."/>
        </authorList>
    </citation>
    <scope>NUCLEOTIDE SEQUENCE</scope>
    <source>
        <strain evidence="2">NIES-4236</strain>
    </source>
</reference>
<evidence type="ECO:0000313" key="2">
    <source>
        <dbReference type="EMBL" id="GET41722.1"/>
    </source>
</evidence>
<dbReference type="InterPro" id="IPR012296">
    <property type="entry name" value="Nuclease_put_TT1808"/>
</dbReference>
<evidence type="ECO:0000313" key="3">
    <source>
        <dbReference type="Proteomes" id="UP001050975"/>
    </source>
</evidence>
<name>A0AAV3XML4_9CYAN</name>
<sequence length="216" mass="24726">MPVTTPIRQIQLQPGSVVIIPNISWQEFEQILEELGEKRSTRIAYSKETLEIMSPLPQHERAIVVISDLVKTLLRKQQRPWESLRSTTFKRQGIAGIEPDDCFYIQNYRAIIGKDKIDLARDPPPDLAIESDLTSKTETDAYTAIKVPELWIYGAGKLVINLLQNDEYVESIASPTFPDLPITDIIPRMVERAREIGMYQVLLEFEAWLDASLRCE</sequence>
<feature type="domain" description="Putative restriction endonuclease" evidence="1">
    <location>
        <begin position="25"/>
        <end position="187"/>
    </location>
</feature>
<proteinExistence type="predicted"/>
<dbReference type="PANTHER" id="PTHR47152:SF1">
    <property type="entry name" value="SLL1186 PROTEIN"/>
    <property type="match status" value="1"/>
</dbReference>
<evidence type="ECO:0000259" key="1">
    <source>
        <dbReference type="Pfam" id="PF05685"/>
    </source>
</evidence>
<dbReference type="RefSeq" id="WP_226588261.1">
    <property type="nucleotide sequence ID" value="NZ_BLAY01000132.1"/>
</dbReference>
<gene>
    <name evidence="2" type="ORF">MiSe_65360</name>
</gene>
<dbReference type="Proteomes" id="UP001050975">
    <property type="component" value="Unassembled WGS sequence"/>
</dbReference>
<keyword evidence="3" id="KW-1185">Reference proteome</keyword>
<dbReference type="Pfam" id="PF05685">
    <property type="entry name" value="Uma2"/>
    <property type="match status" value="1"/>
</dbReference>